<protein>
    <recommendedName>
        <fullName evidence="8">Glycosyltransferase family 92 protein</fullName>
        <ecNumber evidence="8">2.4.1.-</ecNumber>
    </recommendedName>
</protein>
<reference evidence="9" key="1">
    <citation type="submission" date="2021-08" db="EMBL/GenBank/DDBJ databases">
        <title>WGS assembly of Ceratopteris richardii.</title>
        <authorList>
            <person name="Marchant D.B."/>
            <person name="Chen G."/>
            <person name="Jenkins J."/>
            <person name="Shu S."/>
            <person name="Leebens-Mack J."/>
            <person name="Grimwood J."/>
            <person name="Schmutz J."/>
            <person name="Soltis P."/>
            <person name="Soltis D."/>
            <person name="Chen Z.-H."/>
        </authorList>
    </citation>
    <scope>NUCLEOTIDE SEQUENCE</scope>
    <source>
        <strain evidence="9">Whitten #5841</strain>
        <tissue evidence="9">Leaf</tissue>
    </source>
</reference>
<comment type="similarity">
    <text evidence="2 8">Belongs to the glycosyltransferase 92 family.</text>
</comment>
<dbReference type="InterPro" id="IPR008166">
    <property type="entry name" value="Glyco_transf_92"/>
</dbReference>
<dbReference type="EMBL" id="CM035436">
    <property type="protein sequence ID" value="KAH7288422.1"/>
    <property type="molecule type" value="Genomic_DNA"/>
</dbReference>
<evidence type="ECO:0000313" key="9">
    <source>
        <dbReference type="EMBL" id="KAH7288422.1"/>
    </source>
</evidence>
<keyword evidence="5 8" id="KW-0812">Transmembrane</keyword>
<dbReference type="EC" id="2.4.1.-" evidence="8"/>
<keyword evidence="7 8" id="KW-0472">Membrane</keyword>
<evidence type="ECO:0000256" key="1">
    <source>
        <dbReference type="ARBA" id="ARBA00004167"/>
    </source>
</evidence>
<dbReference type="PANTHER" id="PTHR21461:SF12">
    <property type="entry name" value="GALACTAN BETA-1,4-GALACTOSYLTRANSFERASE GALS2"/>
    <property type="match status" value="1"/>
</dbReference>
<evidence type="ECO:0000256" key="3">
    <source>
        <dbReference type="ARBA" id="ARBA00022676"/>
    </source>
</evidence>
<evidence type="ECO:0000256" key="6">
    <source>
        <dbReference type="ARBA" id="ARBA00022989"/>
    </source>
</evidence>
<organism evidence="9 10">
    <name type="scientific">Ceratopteris richardii</name>
    <name type="common">Triangle waterfern</name>
    <dbReference type="NCBI Taxonomy" id="49495"/>
    <lineage>
        <taxon>Eukaryota</taxon>
        <taxon>Viridiplantae</taxon>
        <taxon>Streptophyta</taxon>
        <taxon>Embryophyta</taxon>
        <taxon>Tracheophyta</taxon>
        <taxon>Polypodiopsida</taxon>
        <taxon>Polypodiidae</taxon>
        <taxon>Polypodiales</taxon>
        <taxon>Pteridineae</taxon>
        <taxon>Pteridaceae</taxon>
        <taxon>Parkerioideae</taxon>
        <taxon>Ceratopteris</taxon>
    </lineage>
</organism>
<dbReference type="PANTHER" id="PTHR21461">
    <property type="entry name" value="GLYCOSYLTRANSFERASE FAMILY 92 PROTEIN"/>
    <property type="match status" value="1"/>
</dbReference>
<accession>A0A8T2QWE9</accession>
<dbReference type="GO" id="GO:0016020">
    <property type="term" value="C:membrane"/>
    <property type="evidence" value="ECO:0007669"/>
    <property type="project" value="UniProtKB-SubCell"/>
</dbReference>
<dbReference type="OMA" id="RTIIIMG"/>
<feature type="transmembrane region" description="Helical" evidence="8">
    <location>
        <begin position="44"/>
        <end position="65"/>
    </location>
</feature>
<sequence>MMTFSGSFGCLIHRSGGSSSRFRILEAMRMSPNGILYRYGVMNIKSLLIVFLLLSTLILACVCLTKYASVRPACLATAFTSLQNTQNEIANSSHLRHAFVKPVQWDVDNRKLAAAANDRNGSTHAEGTDAENGDGYHLGRDKIIFVDNVTAIHRRFKAFGSASSVFVHFGAYRGGDNSFVVVGLGSKPLHVYSDVTYMCEWEPANTHRPRSKAQAEKFFPDWGYGRVYTVVVVNCTFSEGVGLDGKGGKLILHAISAGIDMTTFTALKETNESFVASSSIYRQESYKYDFMYCGSSLFGDINPQRIREWLAYHTRLMGPRSHFVFHDAGGVSQGVRKVLLAWQALGYVTLHDIREQAKFDGYYYNQFLVVNDCLHRTRFLAKWTFFFDVDEYLYIPPHTTLLRTMESFANYTQITFQQSPMSSKLCQSTQNTSSRKTWAFEKLVFLNVKRGIRWDRKYAIQARNVLATGVHLSENLIGKTLHTKESAIKYYHYHNTITRRDEDLCKEVVNSSSTRLTTYSDKDPFRLDFGMQYFAQEVKKFELHQIGPQPFFT</sequence>
<evidence type="ECO:0000256" key="4">
    <source>
        <dbReference type="ARBA" id="ARBA00022679"/>
    </source>
</evidence>
<dbReference type="OrthoDB" id="2526284at2759"/>
<proteinExistence type="inferred from homology"/>
<comment type="caution">
    <text evidence="9">The sequence shown here is derived from an EMBL/GenBank/DDBJ whole genome shotgun (WGS) entry which is preliminary data.</text>
</comment>
<dbReference type="AlphaFoldDB" id="A0A8T2QWE9"/>
<dbReference type="Proteomes" id="UP000825935">
    <property type="component" value="Chromosome 31"/>
</dbReference>
<dbReference type="Pfam" id="PF01697">
    <property type="entry name" value="Glyco_transf_92"/>
    <property type="match status" value="1"/>
</dbReference>
<evidence type="ECO:0000256" key="2">
    <source>
        <dbReference type="ARBA" id="ARBA00007647"/>
    </source>
</evidence>
<evidence type="ECO:0000256" key="8">
    <source>
        <dbReference type="RuleBase" id="RU366017"/>
    </source>
</evidence>
<dbReference type="GO" id="GO:0016757">
    <property type="term" value="F:glycosyltransferase activity"/>
    <property type="evidence" value="ECO:0007669"/>
    <property type="project" value="UniProtKB-UniRule"/>
</dbReference>
<keyword evidence="3 8" id="KW-0328">Glycosyltransferase</keyword>
<keyword evidence="10" id="KW-1185">Reference proteome</keyword>
<keyword evidence="4 8" id="KW-0808">Transferase</keyword>
<evidence type="ECO:0000256" key="7">
    <source>
        <dbReference type="ARBA" id="ARBA00023136"/>
    </source>
</evidence>
<evidence type="ECO:0000313" key="10">
    <source>
        <dbReference type="Proteomes" id="UP000825935"/>
    </source>
</evidence>
<evidence type="ECO:0000256" key="5">
    <source>
        <dbReference type="ARBA" id="ARBA00022692"/>
    </source>
</evidence>
<dbReference type="GO" id="GO:0005737">
    <property type="term" value="C:cytoplasm"/>
    <property type="evidence" value="ECO:0007669"/>
    <property type="project" value="TreeGrafter"/>
</dbReference>
<name>A0A8T2QWE9_CERRI</name>
<keyword evidence="6 8" id="KW-1133">Transmembrane helix</keyword>
<gene>
    <name evidence="9" type="ORF">KP509_31G026200</name>
</gene>
<comment type="subcellular location">
    <subcellularLocation>
        <location evidence="1">Membrane</location>
        <topology evidence="1">Single-pass membrane protein</topology>
    </subcellularLocation>
</comment>